<accession>A0A3P3XUY0</accession>
<dbReference type="EMBL" id="FWDO01000008">
    <property type="protein sequence ID" value="SLM19929.1"/>
    <property type="molecule type" value="Genomic_DNA"/>
</dbReference>
<dbReference type="Pfam" id="PF10646">
    <property type="entry name" value="Germane"/>
    <property type="match status" value="1"/>
</dbReference>
<evidence type="ECO:0000259" key="2">
    <source>
        <dbReference type="SMART" id="SM00909"/>
    </source>
</evidence>
<feature type="domain" description="GerMN" evidence="2">
    <location>
        <begin position="165"/>
        <end position="256"/>
    </location>
</feature>
<name>A0A3P3XUY0_9SPIR</name>
<keyword evidence="3" id="KW-0449">Lipoprotein</keyword>
<feature type="compositionally biased region" description="Low complexity" evidence="1">
    <location>
        <begin position="68"/>
        <end position="111"/>
    </location>
</feature>
<dbReference type="SMART" id="SM00909">
    <property type="entry name" value="Germane"/>
    <property type="match status" value="1"/>
</dbReference>
<protein>
    <submittedName>
        <fullName evidence="3">Putative Lipoprotein LpqB, GerMN domain protein</fullName>
    </submittedName>
</protein>
<dbReference type="AlphaFoldDB" id="A0A3P3XUY0"/>
<reference evidence="3" key="1">
    <citation type="submission" date="2017-02" db="EMBL/GenBank/DDBJ databases">
        <authorList>
            <person name="Regsiter A."/>
            <person name="William W."/>
        </authorList>
    </citation>
    <scope>NUCLEOTIDE SEQUENCE</scope>
    <source>
        <strain evidence="3">BdmA 4</strain>
    </source>
</reference>
<organism evidence="3">
    <name type="scientific">uncultured spirochete</name>
    <dbReference type="NCBI Taxonomy" id="156406"/>
    <lineage>
        <taxon>Bacteria</taxon>
        <taxon>Pseudomonadati</taxon>
        <taxon>Spirochaetota</taxon>
        <taxon>Spirochaetia</taxon>
        <taxon>Spirochaetales</taxon>
        <taxon>environmental samples</taxon>
    </lineage>
</organism>
<feature type="region of interest" description="Disordered" evidence="1">
    <location>
        <begin position="54"/>
        <end position="131"/>
    </location>
</feature>
<sequence>MAARRKKRTSSKTGCLLWIAAFILLLILFLVKFGDIRTAVQKTGFLDALNHAVSKPNSPTPAPEQPHSPTIQTTEPQQPEESPGPSSAAPSSGQTTPNTPSTSSPAQAPQNIPSSPPESVPTPAVPAQQEKKTRSAVLYFVQTHDDGSISSQRVKRTIPISDSPIQDTLEILIKGPTESELRENLLSLIPSGTKLRGVSVRGSTAIVDFNEAFVYNRYGKEGYMAQIRQIVYTLTEFQNITDVQFLIEGKPRAFLTEGIALDKPWARASF</sequence>
<evidence type="ECO:0000256" key="1">
    <source>
        <dbReference type="SAM" id="MobiDB-lite"/>
    </source>
</evidence>
<gene>
    <name evidence="3" type="ORF">SPIRO4BDMA_80036</name>
</gene>
<proteinExistence type="predicted"/>
<evidence type="ECO:0000313" key="3">
    <source>
        <dbReference type="EMBL" id="SLM19929.1"/>
    </source>
</evidence>
<dbReference type="InterPro" id="IPR019606">
    <property type="entry name" value="GerMN"/>
</dbReference>
<feature type="compositionally biased region" description="Pro residues" evidence="1">
    <location>
        <begin position="114"/>
        <end position="124"/>
    </location>
</feature>